<dbReference type="AlphaFoldDB" id="A0A8J6TFZ5"/>
<feature type="site" description="Stabilizes the phosphoryl group" evidence="9">
    <location>
        <position position="54"/>
    </location>
</feature>
<gene>
    <name evidence="11" type="primary">gmhB</name>
    <name evidence="11" type="ORF">H8E29_10930</name>
</gene>
<feature type="binding site" evidence="10">
    <location>
        <position position="101"/>
    </location>
    <ligand>
        <name>Zn(2+)</name>
        <dbReference type="ChEBI" id="CHEBI:29105"/>
    </ligand>
</feature>
<dbReference type="InterPro" id="IPR004446">
    <property type="entry name" value="Heptose_bisP_phosphatase"/>
</dbReference>
<dbReference type="Pfam" id="PF13242">
    <property type="entry name" value="Hydrolase_like"/>
    <property type="match status" value="1"/>
</dbReference>
<feature type="binding site" evidence="10">
    <location>
        <position position="130"/>
    </location>
    <ligand>
        <name>Mg(2+)</name>
        <dbReference type="ChEBI" id="CHEBI:18420"/>
    </ligand>
</feature>
<dbReference type="InterPro" id="IPR023214">
    <property type="entry name" value="HAD_sf"/>
</dbReference>
<feature type="active site" description="Proton donor" evidence="8">
    <location>
        <position position="13"/>
    </location>
</feature>
<dbReference type="Gene3D" id="3.40.50.1000">
    <property type="entry name" value="HAD superfamily/HAD-like"/>
    <property type="match status" value="1"/>
</dbReference>
<evidence type="ECO:0000256" key="10">
    <source>
        <dbReference type="PIRSR" id="PIRSR004682-4"/>
    </source>
</evidence>
<dbReference type="SUPFAM" id="SSF56784">
    <property type="entry name" value="HAD-like"/>
    <property type="match status" value="1"/>
</dbReference>
<dbReference type="InterPro" id="IPR036412">
    <property type="entry name" value="HAD-like_sf"/>
</dbReference>
<reference evidence="11 12" key="1">
    <citation type="submission" date="2020-08" db="EMBL/GenBank/DDBJ databases">
        <title>Bridging the membrane lipid divide: bacteria of the FCB group superphylum have the potential to synthesize archaeal ether lipids.</title>
        <authorList>
            <person name="Villanueva L."/>
            <person name="Von Meijenfeldt F.A.B."/>
            <person name="Westbye A.B."/>
            <person name="Yadav S."/>
            <person name="Hopmans E.C."/>
            <person name="Dutilh B.E."/>
            <person name="Sinninghe Damste J.S."/>
        </authorList>
    </citation>
    <scope>NUCLEOTIDE SEQUENCE [LARGE SCALE GENOMIC DNA]</scope>
    <source>
        <strain evidence="11">NIOZ-UU36</strain>
    </source>
</reference>
<dbReference type="GO" id="GO:0005975">
    <property type="term" value="P:carbohydrate metabolic process"/>
    <property type="evidence" value="ECO:0007669"/>
    <property type="project" value="InterPro"/>
</dbReference>
<evidence type="ECO:0000256" key="5">
    <source>
        <dbReference type="ARBA" id="ARBA00023277"/>
    </source>
</evidence>
<comment type="similarity">
    <text evidence="7">Belongs to the gmhB family.</text>
</comment>
<evidence type="ECO:0000256" key="6">
    <source>
        <dbReference type="ARBA" id="ARBA00031828"/>
    </source>
</evidence>
<feature type="binding site" evidence="10">
    <location>
        <position position="95"/>
    </location>
    <ligand>
        <name>Zn(2+)</name>
        <dbReference type="ChEBI" id="CHEBI:29105"/>
    </ligand>
</feature>
<proteinExistence type="inferred from homology"/>
<evidence type="ECO:0000256" key="3">
    <source>
        <dbReference type="ARBA" id="ARBA00022723"/>
    </source>
</evidence>
<dbReference type="PANTHER" id="PTHR42891">
    <property type="entry name" value="D-GLYCERO-BETA-D-MANNO-HEPTOSE-1,7-BISPHOSPHATE 7-PHOSPHATASE"/>
    <property type="match status" value="1"/>
</dbReference>
<keyword evidence="3 10" id="KW-0479">Metal-binding</keyword>
<comment type="caution">
    <text evidence="11">The sequence shown here is derived from an EMBL/GenBank/DDBJ whole genome shotgun (WGS) entry which is preliminary data.</text>
</comment>
<dbReference type="GO" id="GO:0005737">
    <property type="term" value="C:cytoplasm"/>
    <property type="evidence" value="ECO:0007669"/>
    <property type="project" value="UniProtKB-SubCell"/>
</dbReference>
<organism evidence="11 12">
    <name type="scientific">Candidatus Desulfolinea nitratireducens</name>
    <dbReference type="NCBI Taxonomy" id="2841698"/>
    <lineage>
        <taxon>Bacteria</taxon>
        <taxon>Bacillati</taxon>
        <taxon>Chloroflexota</taxon>
        <taxon>Anaerolineae</taxon>
        <taxon>Anaerolineales</taxon>
        <taxon>Anaerolineales incertae sedis</taxon>
        <taxon>Candidatus Desulfolinea</taxon>
    </lineage>
</organism>
<dbReference type="GO" id="GO:0016791">
    <property type="term" value="F:phosphatase activity"/>
    <property type="evidence" value="ECO:0007669"/>
    <property type="project" value="InterPro"/>
</dbReference>
<evidence type="ECO:0000256" key="8">
    <source>
        <dbReference type="PIRSR" id="PIRSR004682-1"/>
    </source>
</evidence>
<comment type="cofactor">
    <cofactor evidence="10">
        <name>Zn(2+)</name>
        <dbReference type="ChEBI" id="CHEBI:29105"/>
    </cofactor>
</comment>
<keyword evidence="2 7" id="KW-0963">Cytoplasm</keyword>
<dbReference type="InterPro" id="IPR006543">
    <property type="entry name" value="Histidinol-phos"/>
</dbReference>
<dbReference type="EMBL" id="JACNJN010000122">
    <property type="protein sequence ID" value="MBC8335773.1"/>
    <property type="molecule type" value="Genomic_DNA"/>
</dbReference>
<dbReference type="Proteomes" id="UP000614469">
    <property type="component" value="Unassembled WGS sequence"/>
</dbReference>
<dbReference type="InterPro" id="IPR006549">
    <property type="entry name" value="HAD-SF_hydro_IIIA"/>
</dbReference>
<name>A0A8J6TFZ5_9CHLR</name>
<feature type="binding site" evidence="10">
    <location>
        <position position="93"/>
    </location>
    <ligand>
        <name>Zn(2+)</name>
        <dbReference type="ChEBI" id="CHEBI:29105"/>
    </ligand>
</feature>
<feature type="binding site" evidence="10">
    <location>
        <position position="13"/>
    </location>
    <ligand>
        <name>Mg(2+)</name>
        <dbReference type="ChEBI" id="CHEBI:18420"/>
    </ligand>
</feature>
<dbReference type="NCBIfam" id="NF006506">
    <property type="entry name" value="PRK08942.1"/>
    <property type="match status" value="1"/>
</dbReference>
<comment type="cofactor">
    <cofactor evidence="10">
        <name>Mg(2+)</name>
        <dbReference type="ChEBI" id="CHEBI:18420"/>
    </cofactor>
</comment>
<dbReference type="NCBIfam" id="TIGR01656">
    <property type="entry name" value="Histidinol-ppas"/>
    <property type="match status" value="1"/>
</dbReference>
<evidence type="ECO:0000256" key="2">
    <source>
        <dbReference type="ARBA" id="ARBA00022490"/>
    </source>
</evidence>
<feature type="site" description="Contributes to substrate recognition" evidence="9">
    <location>
        <position position="104"/>
    </location>
</feature>
<evidence type="ECO:0000313" key="12">
    <source>
        <dbReference type="Proteomes" id="UP000614469"/>
    </source>
</evidence>
<dbReference type="CDD" id="cd07503">
    <property type="entry name" value="HAD_HisB-N"/>
    <property type="match status" value="1"/>
</dbReference>
<dbReference type="NCBIfam" id="TIGR01662">
    <property type="entry name" value="HAD-SF-IIIA"/>
    <property type="match status" value="1"/>
</dbReference>
<evidence type="ECO:0000256" key="4">
    <source>
        <dbReference type="ARBA" id="ARBA00022801"/>
    </source>
</evidence>
<feature type="active site" description="Nucleophile" evidence="8">
    <location>
        <position position="11"/>
    </location>
</feature>
<dbReference type="EC" id="3.1.3.-" evidence="7"/>
<protein>
    <recommendedName>
        <fullName evidence="6 7">D,D-heptose 1,7-bisphosphate phosphatase</fullName>
        <ecNumber evidence="7">3.1.3.-</ecNumber>
    </recommendedName>
</protein>
<keyword evidence="5 7" id="KW-0119">Carbohydrate metabolism</keyword>
<sequence>MPNTKPAIFLDRDGVINRNRPDYVKSWAEYIFLPDVFSSLRRIAKSKYLIVVVSNQSPIGRGIVQKEAVDEINMLMQAEIERQGGRIDAIYYCPHVPDDNCDCRKPGPGMLFQAARELGIDLAKSFLIGDAVSDIQAAFNAGCKPIMVLSGRGEEQLPQFHAQHLDDIVPVVQDLATALDLILDVE</sequence>
<evidence type="ECO:0000256" key="1">
    <source>
        <dbReference type="ARBA" id="ARBA00004496"/>
    </source>
</evidence>
<evidence type="ECO:0000256" key="9">
    <source>
        <dbReference type="PIRSR" id="PIRSR004682-3"/>
    </source>
</evidence>
<keyword evidence="10" id="KW-0862">Zinc</keyword>
<evidence type="ECO:0000256" key="7">
    <source>
        <dbReference type="PIRNR" id="PIRNR004682"/>
    </source>
</evidence>
<keyword evidence="4 7" id="KW-0378">Hydrolase</keyword>
<dbReference type="PIRSF" id="PIRSF004682">
    <property type="entry name" value="GmhB"/>
    <property type="match status" value="1"/>
</dbReference>
<dbReference type="GO" id="GO:0046872">
    <property type="term" value="F:metal ion binding"/>
    <property type="evidence" value="ECO:0007669"/>
    <property type="project" value="UniProtKB-KW"/>
</dbReference>
<comment type="subcellular location">
    <subcellularLocation>
        <location evidence="1 7">Cytoplasm</location>
    </subcellularLocation>
</comment>
<feature type="binding site" evidence="10">
    <location>
        <position position="103"/>
    </location>
    <ligand>
        <name>Zn(2+)</name>
        <dbReference type="ChEBI" id="CHEBI:29105"/>
    </ligand>
</feature>
<dbReference type="PANTHER" id="PTHR42891:SF1">
    <property type="entry name" value="D-GLYCERO-BETA-D-MANNO-HEPTOSE-1,7-BISPHOSPHATE 7-PHOSPHATASE"/>
    <property type="match status" value="1"/>
</dbReference>
<feature type="site" description="Stabilizes the phosphoryl group" evidence="9">
    <location>
        <position position="105"/>
    </location>
</feature>
<keyword evidence="10" id="KW-0460">Magnesium</keyword>
<feature type="binding site" evidence="10">
    <location>
        <position position="11"/>
    </location>
    <ligand>
        <name>Mg(2+)</name>
        <dbReference type="ChEBI" id="CHEBI:18420"/>
    </ligand>
</feature>
<accession>A0A8J6TFZ5</accession>
<evidence type="ECO:0000313" key="11">
    <source>
        <dbReference type="EMBL" id="MBC8335773.1"/>
    </source>
</evidence>